<feature type="region of interest" description="Disordered" evidence="1">
    <location>
        <begin position="55"/>
        <end position="94"/>
    </location>
</feature>
<dbReference type="InterPro" id="IPR014710">
    <property type="entry name" value="RmlC-like_jellyroll"/>
</dbReference>
<name>A0A0F9EQJ3_9ZZZZ</name>
<dbReference type="SUPFAM" id="SSF51182">
    <property type="entry name" value="RmlC-like cupins"/>
    <property type="match status" value="1"/>
</dbReference>
<reference evidence="2" key="1">
    <citation type="journal article" date="2015" name="Nature">
        <title>Complex archaea that bridge the gap between prokaryotes and eukaryotes.</title>
        <authorList>
            <person name="Spang A."/>
            <person name="Saw J.H."/>
            <person name="Jorgensen S.L."/>
            <person name="Zaremba-Niedzwiedzka K."/>
            <person name="Martijn J."/>
            <person name="Lind A.E."/>
            <person name="van Eijk R."/>
            <person name="Schleper C."/>
            <person name="Guy L."/>
            <person name="Ettema T.J."/>
        </authorList>
    </citation>
    <scope>NUCLEOTIDE SEQUENCE</scope>
</reference>
<dbReference type="InterPro" id="IPR047121">
    <property type="entry name" value="YjiB-like"/>
</dbReference>
<evidence type="ECO:0000313" key="2">
    <source>
        <dbReference type="EMBL" id="KKL26153.1"/>
    </source>
</evidence>
<organism evidence="2">
    <name type="scientific">marine sediment metagenome</name>
    <dbReference type="NCBI Taxonomy" id="412755"/>
    <lineage>
        <taxon>unclassified sequences</taxon>
        <taxon>metagenomes</taxon>
        <taxon>ecological metagenomes</taxon>
    </lineage>
</organism>
<dbReference type="CDD" id="cd02219">
    <property type="entry name" value="cupin_YjlB-like"/>
    <property type="match status" value="1"/>
</dbReference>
<comment type="caution">
    <text evidence="2">The sequence shown here is derived from an EMBL/GenBank/DDBJ whole genome shotgun (WGS) entry which is preliminary data.</text>
</comment>
<dbReference type="InterPro" id="IPR011051">
    <property type="entry name" value="RmlC_Cupin_sf"/>
</dbReference>
<dbReference type="AlphaFoldDB" id="A0A0F9EQJ3"/>
<evidence type="ECO:0008006" key="3">
    <source>
        <dbReference type="Google" id="ProtNLM"/>
    </source>
</evidence>
<accession>A0A0F9EQJ3</accession>
<dbReference type="PANTHER" id="PTHR36448">
    <property type="entry name" value="BLR7373 PROTEIN"/>
    <property type="match status" value="1"/>
</dbReference>
<sequence>YSGWVKAHFGGPQGKIVDAKIGDVVIVPAGVSHKNLEQSTDFRCVGAYPKDQSWDMNYGRAGERPQTDVNIKNVFPPKTDPVFGKSGPVKRLWE</sequence>
<dbReference type="PANTHER" id="PTHR36448:SF2">
    <property type="entry name" value="CUPIN TYPE-1 DOMAIN-CONTAINING PROTEIN"/>
    <property type="match status" value="1"/>
</dbReference>
<proteinExistence type="predicted"/>
<evidence type="ECO:0000256" key="1">
    <source>
        <dbReference type="SAM" id="MobiDB-lite"/>
    </source>
</evidence>
<feature type="non-terminal residue" evidence="2">
    <location>
        <position position="1"/>
    </location>
</feature>
<gene>
    <name evidence="2" type="ORF">LCGC14_2398150</name>
</gene>
<dbReference type="Gene3D" id="2.60.120.10">
    <property type="entry name" value="Jelly Rolls"/>
    <property type="match status" value="1"/>
</dbReference>
<dbReference type="EMBL" id="LAZR01035939">
    <property type="protein sequence ID" value="KKL26153.1"/>
    <property type="molecule type" value="Genomic_DNA"/>
</dbReference>
<protein>
    <recommendedName>
        <fullName evidence="3">Cupin type-1 domain-containing protein</fullName>
    </recommendedName>
</protein>